<evidence type="ECO:0000313" key="4">
    <source>
        <dbReference type="Proteomes" id="UP000282971"/>
    </source>
</evidence>
<evidence type="ECO:0000313" key="3">
    <source>
        <dbReference type="EMBL" id="RVT95073.1"/>
    </source>
</evidence>
<organism evidence="3 4">
    <name type="scientific">Sphingomonas crocodyli</name>
    <dbReference type="NCBI Taxonomy" id="1979270"/>
    <lineage>
        <taxon>Bacteria</taxon>
        <taxon>Pseudomonadati</taxon>
        <taxon>Pseudomonadota</taxon>
        <taxon>Alphaproteobacteria</taxon>
        <taxon>Sphingomonadales</taxon>
        <taxon>Sphingomonadaceae</taxon>
        <taxon>Sphingomonas</taxon>
    </lineage>
</organism>
<sequence length="208" mass="21391">MHRAILSLALIGLPLSPALADRFNRTVDSVHQPVVSRSDYVLDVPAAGLSPDQADKVDQWFRAIDLGYGDRVSLDASQAGSSGAAADVAKIVGGYGLLMSRGAPATEGAIPGGYLRIVVSRSTASVPGCPDYSQPSQPNFTASTSSNYGCATNSALAAMIANPEDLVRGAEASGADNAEGATRAVRAWRASEPTSKQGLKQESTKGGN</sequence>
<dbReference type="Pfam" id="PF09476">
    <property type="entry name" value="Pilus_CpaD"/>
    <property type="match status" value="1"/>
</dbReference>
<feature type="region of interest" description="Disordered" evidence="1">
    <location>
        <begin position="171"/>
        <end position="208"/>
    </location>
</feature>
<reference evidence="3 4" key="1">
    <citation type="submission" date="2019-01" db="EMBL/GenBank/DDBJ databases">
        <authorList>
            <person name="Chen W.-M."/>
        </authorList>
    </citation>
    <scope>NUCLEOTIDE SEQUENCE [LARGE SCALE GENOMIC DNA]</scope>
    <source>
        <strain evidence="3 4">CCP-7</strain>
    </source>
</reference>
<dbReference type="AlphaFoldDB" id="A0A437MBY1"/>
<feature type="chain" id="PRO_5019426693" description="Pilus assembly protein CpaD" evidence="2">
    <location>
        <begin position="21"/>
        <end position="208"/>
    </location>
</feature>
<keyword evidence="2" id="KW-0732">Signal</keyword>
<keyword evidence="4" id="KW-1185">Reference proteome</keyword>
<dbReference type="EMBL" id="SACN01000001">
    <property type="protein sequence ID" value="RVT95073.1"/>
    <property type="molecule type" value="Genomic_DNA"/>
</dbReference>
<evidence type="ECO:0008006" key="5">
    <source>
        <dbReference type="Google" id="ProtNLM"/>
    </source>
</evidence>
<evidence type="ECO:0000256" key="1">
    <source>
        <dbReference type="SAM" id="MobiDB-lite"/>
    </source>
</evidence>
<dbReference type="InterPro" id="IPR019027">
    <property type="entry name" value="Pilus_biogenesis_CpaD-related"/>
</dbReference>
<comment type="caution">
    <text evidence="3">The sequence shown here is derived from an EMBL/GenBank/DDBJ whole genome shotgun (WGS) entry which is preliminary data.</text>
</comment>
<name>A0A437MBY1_9SPHN</name>
<dbReference type="Proteomes" id="UP000282971">
    <property type="component" value="Unassembled WGS sequence"/>
</dbReference>
<feature type="signal peptide" evidence="2">
    <location>
        <begin position="1"/>
        <end position="20"/>
    </location>
</feature>
<gene>
    <name evidence="3" type="ORF">EOD43_05555</name>
</gene>
<proteinExistence type="predicted"/>
<protein>
    <recommendedName>
        <fullName evidence="5">Pilus assembly protein CpaD</fullName>
    </recommendedName>
</protein>
<evidence type="ECO:0000256" key="2">
    <source>
        <dbReference type="SAM" id="SignalP"/>
    </source>
</evidence>
<accession>A0A437MBY1</accession>
<dbReference type="OrthoDB" id="9802674at2"/>
<feature type="compositionally biased region" description="Polar residues" evidence="1">
    <location>
        <begin position="192"/>
        <end position="208"/>
    </location>
</feature>